<evidence type="ECO:0000313" key="2">
    <source>
        <dbReference type="Proteomes" id="UP000185511"/>
    </source>
</evidence>
<dbReference type="InterPro" id="IPR036412">
    <property type="entry name" value="HAD-like_sf"/>
</dbReference>
<dbReference type="Gene3D" id="3.40.50.1000">
    <property type="entry name" value="HAD superfamily/HAD-like"/>
    <property type="match status" value="1"/>
</dbReference>
<dbReference type="GO" id="GO:0006281">
    <property type="term" value="P:DNA repair"/>
    <property type="evidence" value="ECO:0007669"/>
    <property type="project" value="TreeGrafter"/>
</dbReference>
<evidence type="ECO:0000313" key="1">
    <source>
        <dbReference type="EMBL" id="APU17946.1"/>
    </source>
</evidence>
<sequence length="227" mass="24095">MKQVPVDDFDLFRRLLVDADALLLDFDGPVCSVFAGYPAPVIAAELRTLIHDAGELPPPEADANDPHTILGYAAELSPALGRQIEAALQAGEIEAAKTATPTPGAAELMATWHATDRPLAIVSNNTTEAIRGYLAAHDLSTYVDHIQGRDPYDPTLMKPNAHLLTEAAKALDVDAAYCVLIGDSTTDVQAAHALEVPAIAYADKPGKHDRLVRAAPALLLTTFTPSC</sequence>
<proteinExistence type="predicted"/>
<dbReference type="GO" id="GO:0005829">
    <property type="term" value="C:cytosol"/>
    <property type="evidence" value="ECO:0007669"/>
    <property type="project" value="TreeGrafter"/>
</dbReference>
<gene>
    <name evidence="1" type="ORF">UA74_29770</name>
</gene>
<reference evidence="2" key="1">
    <citation type="submission" date="2016-06" db="EMBL/GenBank/DDBJ databases">
        <title>Complete genome sequence of Actinoalloteichus fjordicus DSM 46855 (=ADI127-17), type strain of the new species Actinoalloteichus fjordicus.</title>
        <authorList>
            <person name="Ruckert C."/>
            <person name="Nouioui I."/>
            <person name="Willmese J."/>
            <person name="van Wezel G."/>
            <person name="Klenk H.-P."/>
            <person name="Kalinowski J."/>
            <person name="Zotchev S.B."/>
        </authorList>
    </citation>
    <scope>NUCLEOTIDE SEQUENCE [LARGE SCALE GENOMIC DNA]</scope>
    <source>
        <strain evidence="2">ADI127-7</strain>
    </source>
</reference>
<dbReference type="InterPro" id="IPR006439">
    <property type="entry name" value="HAD-SF_hydro_IA"/>
</dbReference>
<keyword evidence="2" id="KW-1185">Reference proteome</keyword>
<keyword evidence="1" id="KW-0378">Hydrolase</keyword>
<dbReference type="CDD" id="cd01427">
    <property type="entry name" value="HAD_like"/>
    <property type="match status" value="1"/>
</dbReference>
<dbReference type="NCBIfam" id="TIGR01549">
    <property type="entry name" value="HAD-SF-IA-v1"/>
    <property type="match status" value="1"/>
</dbReference>
<dbReference type="Proteomes" id="UP000185511">
    <property type="component" value="Chromosome"/>
</dbReference>
<dbReference type="Pfam" id="PF00702">
    <property type="entry name" value="Hydrolase"/>
    <property type="match status" value="1"/>
</dbReference>
<dbReference type="RefSeq" id="WP_232237564.1">
    <property type="nucleotide sequence ID" value="NZ_CP016076.1"/>
</dbReference>
<protein>
    <submittedName>
        <fullName evidence="1">Haloacid dehalogenase superfamily enzyme, subfamily IA</fullName>
        <ecNumber evidence="1">3.1.3.18</ecNumber>
    </submittedName>
</protein>
<dbReference type="AlphaFoldDB" id="A0AAC9PVI6"/>
<dbReference type="PANTHER" id="PTHR43434:SF1">
    <property type="entry name" value="PHOSPHOGLYCOLATE PHOSPHATASE"/>
    <property type="match status" value="1"/>
</dbReference>
<dbReference type="SUPFAM" id="SSF56784">
    <property type="entry name" value="HAD-like"/>
    <property type="match status" value="1"/>
</dbReference>
<dbReference type="InterPro" id="IPR023214">
    <property type="entry name" value="HAD_sf"/>
</dbReference>
<name>A0AAC9PVI6_9PSEU</name>
<dbReference type="PANTHER" id="PTHR43434">
    <property type="entry name" value="PHOSPHOGLYCOLATE PHOSPHATASE"/>
    <property type="match status" value="1"/>
</dbReference>
<dbReference type="GO" id="GO:0008967">
    <property type="term" value="F:phosphoglycolate phosphatase activity"/>
    <property type="evidence" value="ECO:0007669"/>
    <property type="project" value="UniProtKB-EC"/>
</dbReference>
<dbReference type="EC" id="3.1.3.18" evidence="1"/>
<organism evidence="1 2">
    <name type="scientific">Actinoalloteichus fjordicus</name>
    <dbReference type="NCBI Taxonomy" id="1612552"/>
    <lineage>
        <taxon>Bacteria</taxon>
        <taxon>Bacillati</taxon>
        <taxon>Actinomycetota</taxon>
        <taxon>Actinomycetes</taxon>
        <taxon>Pseudonocardiales</taxon>
        <taxon>Pseudonocardiaceae</taxon>
        <taxon>Actinoalloteichus</taxon>
    </lineage>
</organism>
<dbReference type="KEGG" id="acad:UA74_29770"/>
<accession>A0AAC9PVI6</accession>
<dbReference type="InterPro" id="IPR050155">
    <property type="entry name" value="HAD-like_hydrolase_sf"/>
</dbReference>
<dbReference type="EMBL" id="CP016076">
    <property type="protein sequence ID" value="APU17946.1"/>
    <property type="molecule type" value="Genomic_DNA"/>
</dbReference>